<evidence type="ECO:0000313" key="1">
    <source>
        <dbReference type="EMBL" id="CAL4958977.1"/>
    </source>
</evidence>
<dbReference type="Proteomes" id="UP001497457">
    <property type="component" value="Chromosome 18b"/>
</dbReference>
<reference evidence="1" key="1">
    <citation type="submission" date="2024-10" db="EMBL/GenBank/DDBJ databases">
        <authorList>
            <person name="Ryan C."/>
        </authorList>
    </citation>
    <scope>NUCLEOTIDE SEQUENCE [LARGE SCALE GENOMIC DNA]</scope>
</reference>
<gene>
    <name evidence="1" type="ORF">URODEC1_LOCUS43438</name>
</gene>
<evidence type="ECO:0000313" key="2">
    <source>
        <dbReference type="Proteomes" id="UP001497457"/>
    </source>
</evidence>
<dbReference type="EMBL" id="OZ075128">
    <property type="protein sequence ID" value="CAL4958977.1"/>
    <property type="molecule type" value="Genomic_DNA"/>
</dbReference>
<evidence type="ECO:0008006" key="3">
    <source>
        <dbReference type="Google" id="ProtNLM"/>
    </source>
</evidence>
<keyword evidence="2" id="KW-1185">Reference proteome</keyword>
<accession>A0ABC8ZBA9</accession>
<protein>
    <recommendedName>
        <fullName evidence="3">Transposase MuDR plant domain-containing protein</fullName>
    </recommendedName>
</protein>
<proteinExistence type="predicted"/>
<dbReference type="AlphaFoldDB" id="A0ABC8ZBA9"/>
<name>A0ABC8ZBA9_9POAL</name>
<organism evidence="1 2">
    <name type="scientific">Urochloa decumbens</name>
    <dbReference type="NCBI Taxonomy" id="240449"/>
    <lineage>
        <taxon>Eukaryota</taxon>
        <taxon>Viridiplantae</taxon>
        <taxon>Streptophyta</taxon>
        <taxon>Embryophyta</taxon>
        <taxon>Tracheophyta</taxon>
        <taxon>Spermatophyta</taxon>
        <taxon>Magnoliopsida</taxon>
        <taxon>Liliopsida</taxon>
        <taxon>Poales</taxon>
        <taxon>Poaceae</taxon>
        <taxon>PACMAD clade</taxon>
        <taxon>Panicoideae</taxon>
        <taxon>Panicodae</taxon>
        <taxon>Paniceae</taxon>
        <taxon>Melinidinae</taxon>
        <taxon>Urochloa</taxon>
    </lineage>
</organism>
<sequence length="301" mass="34131">MEEPPPRFFSDIFPENHADLSWVPDGMDPNSSYRLAVRVGAYVKLTDDDGCEYCKTCNIPKILDRDSTNWNDLLLEIATEIKLGSKQKLRVTYWDNLSHSHEEIDSDQKLLHAIDMYWDIRRLSVQVRVIRKDDDDHLHDIGRLESMPCVLQGSIGAPANQIIAQPSLETDSSLVEPPVQQITEVAWVDDDVGYVGLNDEDPIPDSSESEPDSDIDYAGLEDELVVEDAWGCETIIHATDLENPKIEVGVTFGDGDTFKKAIRQYAIKGEYEIAAPYSEATRYRGYCRNNHHLMNHHSILK</sequence>